<keyword evidence="1" id="KW-1133">Transmembrane helix</keyword>
<feature type="transmembrane region" description="Helical" evidence="1">
    <location>
        <begin position="12"/>
        <end position="37"/>
    </location>
</feature>
<reference evidence="3" key="1">
    <citation type="journal article" date="2019" name="Int. J. Syst. Evol. Microbiol.">
        <title>The Global Catalogue of Microorganisms (GCM) 10K type strain sequencing project: providing services to taxonomists for standard genome sequencing and annotation.</title>
        <authorList>
            <consortium name="The Broad Institute Genomics Platform"/>
            <consortium name="The Broad Institute Genome Sequencing Center for Infectious Disease"/>
            <person name="Wu L."/>
            <person name="Ma J."/>
        </authorList>
    </citation>
    <scope>NUCLEOTIDE SEQUENCE [LARGE SCALE GENOMIC DNA]</scope>
    <source>
        <strain evidence="3">CGMCC 4.7144</strain>
    </source>
</reference>
<evidence type="ECO:0000313" key="2">
    <source>
        <dbReference type="EMBL" id="MFC5925079.1"/>
    </source>
</evidence>
<organism evidence="2 3">
    <name type="scientific">Micromonospora vulcania</name>
    <dbReference type="NCBI Taxonomy" id="1441873"/>
    <lineage>
        <taxon>Bacteria</taxon>
        <taxon>Bacillati</taxon>
        <taxon>Actinomycetota</taxon>
        <taxon>Actinomycetes</taxon>
        <taxon>Micromonosporales</taxon>
        <taxon>Micromonosporaceae</taxon>
        <taxon>Micromonospora</taxon>
    </lineage>
</organism>
<evidence type="ECO:0000313" key="3">
    <source>
        <dbReference type="Proteomes" id="UP001596226"/>
    </source>
</evidence>
<feature type="transmembrane region" description="Helical" evidence="1">
    <location>
        <begin position="109"/>
        <end position="132"/>
    </location>
</feature>
<sequence length="151" mass="16102">MSTGRWRGVPRAVRLVVSVAVLVFCYGTVVHVLQLLVPELAPQLTMPGWLTFYFTSLTLCDPLAALLLAARRVQGLTLGCVVLATDAAANGYANYVLDPAVGVTPGRVGQAVITALAVALVSLTPWLAPWLYRGRDPRPRQSGGSGRRYAA</sequence>
<name>A0ABW1H615_9ACTN</name>
<proteinExistence type="predicted"/>
<keyword evidence="1" id="KW-0812">Transmembrane</keyword>
<keyword evidence="3" id="KW-1185">Reference proteome</keyword>
<comment type="caution">
    <text evidence="2">The sequence shown here is derived from an EMBL/GenBank/DDBJ whole genome shotgun (WGS) entry which is preliminary data.</text>
</comment>
<evidence type="ECO:0000256" key="1">
    <source>
        <dbReference type="SAM" id="Phobius"/>
    </source>
</evidence>
<accession>A0ABW1H615</accession>
<feature type="transmembrane region" description="Helical" evidence="1">
    <location>
        <begin position="76"/>
        <end position="97"/>
    </location>
</feature>
<dbReference type="RefSeq" id="WP_377512888.1">
    <property type="nucleotide sequence ID" value="NZ_JBHSQS010000009.1"/>
</dbReference>
<dbReference type="EMBL" id="JBHSQS010000009">
    <property type="protein sequence ID" value="MFC5925079.1"/>
    <property type="molecule type" value="Genomic_DNA"/>
</dbReference>
<keyword evidence="1" id="KW-0472">Membrane</keyword>
<protein>
    <submittedName>
        <fullName evidence="2">Uncharacterized protein</fullName>
    </submittedName>
</protein>
<dbReference type="Proteomes" id="UP001596226">
    <property type="component" value="Unassembled WGS sequence"/>
</dbReference>
<gene>
    <name evidence="2" type="ORF">ACFQGL_17180</name>
</gene>
<feature type="transmembrane region" description="Helical" evidence="1">
    <location>
        <begin position="49"/>
        <end position="69"/>
    </location>
</feature>